<evidence type="ECO:0000313" key="2">
    <source>
        <dbReference type="Proteomes" id="UP000239833"/>
    </source>
</evidence>
<reference evidence="2" key="1">
    <citation type="submission" date="2017-02" db="EMBL/GenBank/DDBJ databases">
        <title>Delineation of Paenibacillus larvae strains originating from foulbrood outbreaks.</title>
        <authorList>
            <person name="Beims H."/>
            <person name="Bunk B."/>
            <person name="Sproeer C."/>
            <person name="Mohr K.I."/>
            <person name="Pradella S."/>
            <person name="Guenther G."/>
            <person name="Rohde M."/>
            <person name="von der Ohe W."/>
            <person name="Steinert M."/>
        </authorList>
    </citation>
    <scope>NUCLEOTIDE SEQUENCE [LARGE SCALE GENOMIC DNA]</scope>
    <source>
        <strain evidence="2">Eric_III</strain>
    </source>
</reference>
<sequence>MAFQSGTDFFYFICLPKGEHIIGAGLNYRQSPYIHRRKVKGFCWRAKQGAFYSWILSILGTIAKAGMELVIALANTFTFSPII</sequence>
<dbReference type="EMBL" id="CP019655">
    <property type="protein sequence ID" value="AVF25268.1"/>
    <property type="molecule type" value="Genomic_DNA"/>
</dbReference>
<organism evidence="1 2">
    <name type="scientific">Paenibacillus larvae subsp. larvae</name>
    <dbReference type="NCBI Taxonomy" id="147375"/>
    <lineage>
        <taxon>Bacteria</taxon>
        <taxon>Bacillati</taxon>
        <taxon>Bacillota</taxon>
        <taxon>Bacilli</taxon>
        <taxon>Bacillales</taxon>
        <taxon>Paenibacillaceae</taxon>
        <taxon>Paenibacillus</taxon>
    </lineage>
</organism>
<dbReference type="AlphaFoldDB" id="A0A2L1TXC4"/>
<proteinExistence type="predicted"/>
<protein>
    <submittedName>
        <fullName evidence="1">Uncharacterized protein</fullName>
    </submittedName>
</protein>
<evidence type="ECO:0000313" key="1">
    <source>
        <dbReference type="EMBL" id="AVF25268.1"/>
    </source>
</evidence>
<name>A0A2L1TXC4_9BACL</name>
<accession>A0A2L1TXC4</accession>
<gene>
    <name evidence="1" type="ORF">ERICIII_01064</name>
</gene>
<dbReference type="Proteomes" id="UP000239833">
    <property type="component" value="Chromosome"/>
</dbReference>